<comment type="caution">
    <text evidence="3">The sequence shown here is derived from an EMBL/GenBank/DDBJ whole genome shotgun (WGS) entry which is preliminary data.</text>
</comment>
<organism evidence="3 4">
    <name type="scientific">Rhodanobacter geophilus</name>
    <dbReference type="NCBI Taxonomy" id="3162488"/>
    <lineage>
        <taxon>Bacteria</taxon>
        <taxon>Pseudomonadati</taxon>
        <taxon>Pseudomonadota</taxon>
        <taxon>Gammaproteobacteria</taxon>
        <taxon>Lysobacterales</taxon>
        <taxon>Rhodanobacteraceae</taxon>
        <taxon>Rhodanobacter</taxon>
    </lineage>
</organism>
<dbReference type="Gene3D" id="1.25.40.10">
    <property type="entry name" value="Tetratricopeptide repeat domain"/>
    <property type="match status" value="1"/>
</dbReference>
<dbReference type="SUPFAM" id="SSF48452">
    <property type="entry name" value="TPR-like"/>
    <property type="match status" value="1"/>
</dbReference>
<dbReference type="InterPro" id="IPR019734">
    <property type="entry name" value="TPR_rpt"/>
</dbReference>
<dbReference type="Proteomes" id="UP001556170">
    <property type="component" value="Unassembled WGS sequence"/>
</dbReference>
<gene>
    <name evidence="3" type="ORF">ABQJ56_06890</name>
</gene>
<feature type="chain" id="PRO_5047065578" evidence="2">
    <location>
        <begin position="18"/>
        <end position="177"/>
    </location>
</feature>
<keyword evidence="1" id="KW-0802">TPR repeat</keyword>
<dbReference type="InterPro" id="IPR011990">
    <property type="entry name" value="TPR-like_helical_dom_sf"/>
</dbReference>
<evidence type="ECO:0000256" key="1">
    <source>
        <dbReference type="PROSITE-ProRule" id="PRU00339"/>
    </source>
</evidence>
<accession>A0ABV3QN15</accession>
<evidence type="ECO:0000256" key="2">
    <source>
        <dbReference type="SAM" id="SignalP"/>
    </source>
</evidence>
<keyword evidence="2" id="KW-0732">Signal</keyword>
<proteinExistence type="predicted"/>
<reference evidence="3 4" key="1">
    <citation type="submission" date="2024-06" db="EMBL/GenBank/DDBJ databases">
        <authorList>
            <person name="Woo H."/>
        </authorList>
    </citation>
    <scope>NUCLEOTIDE SEQUENCE [LARGE SCALE GENOMIC DNA]</scope>
    <source>
        <strain evidence="3 4">S2-g</strain>
    </source>
</reference>
<dbReference type="PROSITE" id="PS51257">
    <property type="entry name" value="PROKAR_LIPOPROTEIN"/>
    <property type="match status" value="1"/>
</dbReference>
<keyword evidence="4" id="KW-1185">Reference proteome</keyword>
<dbReference type="RefSeq" id="WP_367844260.1">
    <property type="nucleotide sequence ID" value="NZ_JBFOHL010000005.1"/>
</dbReference>
<protein>
    <submittedName>
        <fullName evidence="3">Tetratricopeptide repeat protein</fullName>
    </submittedName>
</protein>
<sequence length="177" mass="18896">MSLVRRFLRAWPLPLLAAALLAACTTPAPVEAPKRPALAPASMVAAIRAAGEREQSVIAVQPLADPGISAWQSAAEADVQAGHYDAAASKLDQALKRSPESPDLLQDRAEVAVYQHDYALAQKLAQQSWTLGPKLGPLCARNWETLAQLRREAGDAAGAATAQKWVAKCHVQGVNRY</sequence>
<evidence type="ECO:0000313" key="3">
    <source>
        <dbReference type="EMBL" id="MEW9623952.1"/>
    </source>
</evidence>
<name>A0ABV3QN15_9GAMM</name>
<dbReference type="Pfam" id="PF13428">
    <property type="entry name" value="TPR_14"/>
    <property type="match status" value="1"/>
</dbReference>
<feature type="signal peptide" evidence="2">
    <location>
        <begin position="1"/>
        <end position="17"/>
    </location>
</feature>
<evidence type="ECO:0000313" key="4">
    <source>
        <dbReference type="Proteomes" id="UP001556170"/>
    </source>
</evidence>
<feature type="repeat" description="TPR" evidence="1">
    <location>
        <begin position="68"/>
        <end position="101"/>
    </location>
</feature>
<dbReference type="EMBL" id="JBFOHL010000005">
    <property type="protein sequence ID" value="MEW9623952.1"/>
    <property type="molecule type" value="Genomic_DNA"/>
</dbReference>
<dbReference type="PROSITE" id="PS50005">
    <property type="entry name" value="TPR"/>
    <property type="match status" value="1"/>
</dbReference>